<dbReference type="InterPro" id="IPR035965">
    <property type="entry name" value="PAS-like_dom_sf"/>
</dbReference>
<organism evidence="3 4">
    <name type="scientific">Sorangium cellulosum</name>
    <name type="common">Polyangium cellulosum</name>
    <dbReference type="NCBI Taxonomy" id="56"/>
    <lineage>
        <taxon>Bacteria</taxon>
        <taxon>Pseudomonadati</taxon>
        <taxon>Myxococcota</taxon>
        <taxon>Polyangia</taxon>
        <taxon>Polyangiales</taxon>
        <taxon>Polyangiaceae</taxon>
        <taxon>Sorangium</taxon>
    </lineage>
</organism>
<reference evidence="3 4" key="1">
    <citation type="submission" date="2014-02" db="EMBL/GenBank/DDBJ databases">
        <title>The small core and large imbalanced accessory genome model reveals a collaborative survival strategy of Sorangium cellulosum strains in nature.</title>
        <authorList>
            <person name="Han K."/>
            <person name="Peng R."/>
            <person name="Blom J."/>
            <person name="Li Y.-Z."/>
        </authorList>
    </citation>
    <scope>NUCLEOTIDE SEQUENCE [LARGE SCALE GENOMIC DNA]</scope>
    <source>
        <strain evidence="3 4">So0007-03</strain>
    </source>
</reference>
<name>A0A150TVS1_SORCE</name>
<dbReference type="InterPro" id="IPR000014">
    <property type="entry name" value="PAS"/>
</dbReference>
<dbReference type="Pfam" id="PF01740">
    <property type="entry name" value="STAS"/>
    <property type="match status" value="1"/>
</dbReference>
<gene>
    <name evidence="3" type="ORF">BE21_21620</name>
</gene>
<feature type="domain" description="STAS" evidence="2">
    <location>
        <begin position="268"/>
        <end position="379"/>
    </location>
</feature>
<dbReference type="CDD" id="cd07041">
    <property type="entry name" value="STAS_RsbR_RsbS_like"/>
    <property type="match status" value="1"/>
</dbReference>
<keyword evidence="1" id="KW-0597">Phosphoprotein</keyword>
<dbReference type="PANTHER" id="PTHR33745:SF3">
    <property type="entry name" value="RSBT CO-ANTAGONIST PROTEIN RSBRC"/>
    <property type="match status" value="1"/>
</dbReference>
<evidence type="ECO:0000313" key="3">
    <source>
        <dbReference type="EMBL" id="KYG08793.1"/>
    </source>
</evidence>
<dbReference type="InterPro" id="IPR051932">
    <property type="entry name" value="Bact_StressResp_Reg"/>
</dbReference>
<dbReference type="SUPFAM" id="SSF55785">
    <property type="entry name" value="PYP-like sensor domain (PAS domain)"/>
    <property type="match status" value="2"/>
</dbReference>
<dbReference type="CDD" id="cd00130">
    <property type="entry name" value="PAS"/>
    <property type="match status" value="1"/>
</dbReference>
<accession>A0A150TVS1</accession>
<sequence length="404" mass="42582">MESAPSALLGELFARSPDLLFIASADGALLHGSGGLREALGPGVEGGALLADLAHPDDRAALAAAWSALLQRGEPVSFDVRLRDGGGAYRPLSCTASRSSSDRGAVLGSLRPAPAAAAAPAATEAELSTLRLKARILDGIAEHVEPIAIWATDGDGTYVYHQGKAIAKTGLTPGQHLGRSVFDLYAASPDAAAEMRQWYDGQVRRGRSEAHGTYWDTWLIPLRSAPGERVDGVLGISLDVSDSKIVENELRIQIDRIAAQQKVIRDLSTPIIEVWDGVLTLPMVGTVDSVRTAEVMDSLLQQIVEKRASFAILDLTGVEVVDTKVASHLVELVTAIRLLGADGIVAGIKPTVAQTMVALGLDLSQLNTQRNLRAALNYAIRTMTRAQAASLAPSHPAPGKTPSP</sequence>
<evidence type="ECO:0000256" key="1">
    <source>
        <dbReference type="ARBA" id="ARBA00022553"/>
    </source>
</evidence>
<evidence type="ECO:0000313" key="4">
    <source>
        <dbReference type="Proteomes" id="UP000075502"/>
    </source>
</evidence>
<dbReference type="PROSITE" id="PS50801">
    <property type="entry name" value="STAS"/>
    <property type="match status" value="1"/>
</dbReference>
<dbReference type="PANTHER" id="PTHR33745">
    <property type="entry name" value="RSBT ANTAGONIST PROTEIN RSBS-RELATED"/>
    <property type="match status" value="1"/>
</dbReference>
<evidence type="ECO:0000259" key="2">
    <source>
        <dbReference type="PROSITE" id="PS50801"/>
    </source>
</evidence>
<dbReference type="EMBL" id="JEME01000872">
    <property type="protein sequence ID" value="KYG08793.1"/>
    <property type="molecule type" value="Genomic_DNA"/>
</dbReference>
<dbReference type="InterPro" id="IPR013656">
    <property type="entry name" value="PAS_4"/>
</dbReference>
<proteinExistence type="predicted"/>
<dbReference type="InterPro" id="IPR036513">
    <property type="entry name" value="STAS_dom_sf"/>
</dbReference>
<dbReference type="Proteomes" id="UP000075502">
    <property type="component" value="Unassembled WGS sequence"/>
</dbReference>
<comment type="caution">
    <text evidence="3">The sequence shown here is derived from an EMBL/GenBank/DDBJ whole genome shotgun (WGS) entry which is preliminary data.</text>
</comment>
<dbReference type="AlphaFoldDB" id="A0A150TVS1"/>
<dbReference type="SUPFAM" id="SSF52091">
    <property type="entry name" value="SpoIIaa-like"/>
    <property type="match status" value="1"/>
</dbReference>
<dbReference type="Gene3D" id="3.30.450.20">
    <property type="entry name" value="PAS domain"/>
    <property type="match status" value="2"/>
</dbReference>
<protein>
    <submittedName>
        <fullName evidence="3">Anti-anti-sigma factor</fullName>
    </submittedName>
</protein>
<dbReference type="InterPro" id="IPR002645">
    <property type="entry name" value="STAS_dom"/>
</dbReference>
<dbReference type="Pfam" id="PF08448">
    <property type="entry name" value="PAS_4"/>
    <property type="match status" value="2"/>
</dbReference>
<dbReference type="Gene3D" id="3.30.750.24">
    <property type="entry name" value="STAS domain"/>
    <property type="match status" value="1"/>
</dbReference>